<dbReference type="CDD" id="cd19081">
    <property type="entry name" value="AKR_AKR9C1"/>
    <property type="match status" value="1"/>
</dbReference>
<keyword evidence="4" id="KW-1185">Reference proteome</keyword>
<evidence type="ECO:0000256" key="1">
    <source>
        <dbReference type="ARBA" id="ARBA00023002"/>
    </source>
</evidence>
<name>A0A8T4H972_9SPHI</name>
<reference evidence="3" key="1">
    <citation type="submission" date="2021-03" db="EMBL/GenBank/DDBJ databases">
        <authorList>
            <person name="Lu T."/>
            <person name="Wang Q."/>
            <person name="Han X."/>
        </authorList>
    </citation>
    <scope>NUCLEOTIDE SEQUENCE</scope>
    <source>
        <strain evidence="3">WQ 2009</strain>
    </source>
</reference>
<dbReference type="PANTHER" id="PTHR43364:SF6">
    <property type="entry name" value="OXIDOREDUCTASE-RELATED"/>
    <property type="match status" value="1"/>
</dbReference>
<dbReference type="PANTHER" id="PTHR43364">
    <property type="entry name" value="NADH-SPECIFIC METHYLGLYOXAL REDUCTASE-RELATED"/>
    <property type="match status" value="1"/>
</dbReference>
<organism evidence="3 4">
    <name type="scientific">Rhinopithecimicrobium faecis</name>
    <dbReference type="NCBI Taxonomy" id="2820698"/>
    <lineage>
        <taxon>Bacteria</taxon>
        <taxon>Pseudomonadati</taxon>
        <taxon>Bacteroidota</taxon>
        <taxon>Sphingobacteriia</taxon>
        <taxon>Sphingobacteriales</taxon>
        <taxon>Sphingobacteriaceae</taxon>
        <taxon>Rhinopithecimicrobium</taxon>
    </lineage>
</organism>
<feature type="domain" description="NADP-dependent oxidoreductase" evidence="2">
    <location>
        <begin position="15"/>
        <end position="309"/>
    </location>
</feature>
<proteinExistence type="predicted"/>
<dbReference type="InterPro" id="IPR036812">
    <property type="entry name" value="NAD(P)_OxRdtase_dom_sf"/>
</dbReference>
<dbReference type="EMBL" id="JAGKSB010000009">
    <property type="protein sequence ID" value="MBP3943660.1"/>
    <property type="molecule type" value="Genomic_DNA"/>
</dbReference>
<gene>
    <name evidence="3" type="ORF">J5U18_08810</name>
</gene>
<evidence type="ECO:0000313" key="3">
    <source>
        <dbReference type="EMBL" id="MBP3943660.1"/>
    </source>
</evidence>
<sequence length="313" mass="34937">MVKNQFGNTSLKTAPIIFGGNVFGWTLDEQQSHQVLDAFIDKGFNMIDTSNNYPRWVPGATGLESETILGKWMQQRKSRDSYIIATKVGGKTTSRNTPNTSAKEIIREVELSLKRLKTDYIDLYQLHYDQEETPVAETLEAFNTLVQAGKVRYIGASNISASRLRASLDYANTMGIPSYCSLQPLYNLYDRDIYEKNFRSLAASEQLAVTPYYSLASGFLTGKYTDNPALRASERGKTISKYFNHKGEILLSNIQRIAESHQVSMSAVALAWLLHQPTVTAPIASATKASHLEAFVEASTLQLSTWDLKLLSL</sequence>
<dbReference type="GO" id="GO:0016491">
    <property type="term" value="F:oxidoreductase activity"/>
    <property type="evidence" value="ECO:0007669"/>
    <property type="project" value="UniProtKB-KW"/>
</dbReference>
<comment type="caution">
    <text evidence="3">The sequence shown here is derived from an EMBL/GenBank/DDBJ whole genome shotgun (WGS) entry which is preliminary data.</text>
</comment>
<protein>
    <submittedName>
        <fullName evidence="3">Aldo/keto reductase</fullName>
    </submittedName>
</protein>
<dbReference type="Proteomes" id="UP000679691">
    <property type="component" value="Unassembled WGS sequence"/>
</dbReference>
<dbReference type="AlphaFoldDB" id="A0A8T4H972"/>
<keyword evidence="1" id="KW-0560">Oxidoreductase</keyword>
<dbReference type="InterPro" id="IPR050523">
    <property type="entry name" value="AKR_Detox_Biosynth"/>
</dbReference>
<dbReference type="GO" id="GO:0005829">
    <property type="term" value="C:cytosol"/>
    <property type="evidence" value="ECO:0007669"/>
    <property type="project" value="TreeGrafter"/>
</dbReference>
<dbReference type="FunFam" id="3.20.20.100:FF:000004">
    <property type="entry name" value="Oxidoreductase, aldo/keto reductase"/>
    <property type="match status" value="1"/>
</dbReference>
<dbReference type="RefSeq" id="WP_353547160.1">
    <property type="nucleotide sequence ID" value="NZ_JAGKSB010000009.1"/>
</dbReference>
<evidence type="ECO:0000313" key="4">
    <source>
        <dbReference type="Proteomes" id="UP000679691"/>
    </source>
</evidence>
<dbReference type="SUPFAM" id="SSF51430">
    <property type="entry name" value="NAD(P)-linked oxidoreductase"/>
    <property type="match status" value="1"/>
</dbReference>
<accession>A0A8T4H972</accession>
<dbReference type="Pfam" id="PF00248">
    <property type="entry name" value="Aldo_ket_red"/>
    <property type="match status" value="1"/>
</dbReference>
<dbReference type="InterPro" id="IPR023210">
    <property type="entry name" value="NADP_OxRdtase_dom"/>
</dbReference>
<evidence type="ECO:0000259" key="2">
    <source>
        <dbReference type="Pfam" id="PF00248"/>
    </source>
</evidence>
<dbReference type="Gene3D" id="3.20.20.100">
    <property type="entry name" value="NADP-dependent oxidoreductase domain"/>
    <property type="match status" value="1"/>
</dbReference>